<keyword evidence="2" id="KW-0472">Membrane</keyword>
<sequence length="546" mass="59003">MIDRNRSFIHMLIAGLVGLTLGLFIGWWVWPVQWIDAPATAPATAPAAAAPAQSVESPAEENRSSESNYSTLMDWVNQGLLYVAAALLLVGGVVIGYQLLRQSQDKDPKESPFPLPFSRSRSNQAAAARDRRAKSPPLAGRPARPRQPTLNWLRRETESESPATAEEPVFREQSVAEQRTGERSPESRIPDSETSRQETQRAEAEGPRIQRDDDLSPEPWTAHEAGASIAPQEQPVETERGPGSPVPYGAPEAAIQGADDGQDGEQPVDWERETPTRQAPAADEETERRGDLFQSGVVPTVAEGEEFGESRDSETQEHRDDSWQTASPGAAFREGLDRLEAGTDAGVDSDVPAGGFASREAPAEREEQGMESSPFRILEPEPVETVPAQGESRAATHTSRQQVGQFEANYAFGIQTYDESFTINAADGELLGACGMGINESVDRAAATSDQVRLLDIWLYDRSAVRSVSQPLVSPGFDVSGLDDFADGSGSDSSPPLEVRPGLTCTLRSDHIVLECTIRSATLLEGEQAPAPFRSVSASLAIYVQS</sequence>
<keyword evidence="2" id="KW-0812">Transmembrane</keyword>
<feature type="transmembrane region" description="Helical" evidence="2">
    <location>
        <begin position="12"/>
        <end position="30"/>
    </location>
</feature>
<name>A0A6B1D2S1_9CHLR</name>
<protein>
    <submittedName>
        <fullName evidence="3">Uncharacterized protein</fullName>
    </submittedName>
</protein>
<feature type="region of interest" description="Disordered" evidence="1">
    <location>
        <begin position="105"/>
        <end position="381"/>
    </location>
</feature>
<feature type="compositionally biased region" description="Low complexity" evidence="1">
    <location>
        <begin position="116"/>
        <end position="127"/>
    </location>
</feature>
<evidence type="ECO:0000313" key="3">
    <source>
        <dbReference type="EMBL" id="MYC94140.1"/>
    </source>
</evidence>
<evidence type="ECO:0000256" key="2">
    <source>
        <dbReference type="SAM" id="Phobius"/>
    </source>
</evidence>
<keyword evidence="2" id="KW-1133">Transmembrane helix</keyword>
<proteinExistence type="predicted"/>
<dbReference type="EMBL" id="VXMH01000018">
    <property type="protein sequence ID" value="MYC94140.1"/>
    <property type="molecule type" value="Genomic_DNA"/>
</dbReference>
<gene>
    <name evidence="3" type="ORF">F4X14_04145</name>
</gene>
<comment type="caution">
    <text evidence="3">The sequence shown here is derived from an EMBL/GenBank/DDBJ whole genome shotgun (WGS) entry which is preliminary data.</text>
</comment>
<feature type="compositionally biased region" description="Basic and acidic residues" evidence="1">
    <location>
        <begin position="179"/>
        <end position="214"/>
    </location>
</feature>
<reference evidence="3" key="1">
    <citation type="submission" date="2019-09" db="EMBL/GenBank/DDBJ databases">
        <title>Characterisation of the sponge microbiome using genome-centric metagenomics.</title>
        <authorList>
            <person name="Engelberts J.P."/>
            <person name="Robbins S.J."/>
            <person name="De Goeij J.M."/>
            <person name="Aranda M."/>
            <person name="Bell S.C."/>
            <person name="Webster N.S."/>
        </authorList>
    </citation>
    <scope>NUCLEOTIDE SEQUENCE</scope>
    <source>
        <strain evidence="3">SB0661_bin_32</strain>
    </source>
</reference>
<evidence type="ECO:0000256" key="1">
    <source>
        <dbReference type="SAM" id="MobiDB-lite"/>
    </source>
</evidence>
<feature type="transmembrane region" description="Helical" evidence="2">
    <location>
        <begin position="79"/>
        <end position="100"/>
    </location>
</feature>
<accession>A0A6B1D2S1</accession>
<organism evidence="3">
    <name type="scientific">Caldilineaceae bacterium SB0661_bin_32</name>
    <dbReference type="NCBI Taxonomy" id="2605255"/>
    <lineage>
        <taxon>Bacteria</taxon>
        <taxon>Bacillati</taxon>
        <taxon>Chloroflexota</taxon>
        <taxon>Caldilineae</taxon>
        <taxon>Caldilineales</taxon>
        <taxon>Caldilineaceae</taxon>
    </lineage>
</organism>
<feature type="compositionally biased region" description="Basic and acidic residues" evidence="1">
    <location>
        <begin position="308"/>
        <end position="322"/>
    </location>
</feature>
<dbReference type="AlphaFoldDB" id="A0A6B1D2S1"/>